<accession>A0AAE9EBK7</accession>
<dbReference type="AlphaFoldDB" id="A0AAE9EBK7"/>
<sequence length="94" mass="10642">MDDILLEEEHVIVDTVPDQLMEISAKISRMESAVERVDQAIKQLEAQLKKQSEPGDDTKKRKFFCAKSLGTKPSSAAKEPQHRKYSLQWRASAA</sequence>
<feature type="region of interest" description="Disordered" evidence="1">
    <location>
        <begin position="70"/>
        <end position="94"/>
    </location>
</feature>
<dbReference type="EMBL" id="CP092621">
    <property type="protein sequence ID" value="UMM19926.1"/>
    <property type="molecule type" value="Genomic_DNA"/>
</dbReference>
<protein>
    <submittedName>
        <fullName evidence="2">Uncharacterized protein</fullName>
    </submittedName>
</protein>
<organism evidence="2 3">
    <name type="scientific">Caenorhabditis briggsae</name>
    <dbReference type="NCBI Taxonomy" id="6238"/>
    <lineage>
        <taxon>Eukaryota</taxon>
        <taxon>Metazoa</taxon>
        <taxon>Ecdysozoa</taxon>
        <taxon>Nematoda</taxon>
        <taxon>Chromadorea</taxon>
        <taxon>Rhabditida</taxon>
        <taxon>Rhabditina</taxon>
        <taxon>Rhabditomorpha</taxon>
        <taxon>Rhabditoidea</taxon>
        <taxon>Rhabditidae</taxon>
        <taxon>Peloderinae</taxon>
        <taxon>Caenorhabditis</taxon>
    </lineage>
</organism>
<gene>
    <name evidence="2" type="ORF">L5515_015332</name>
</gene>
<keyword evidence="3" id="KW-1185">Reference proteome</keyword>
<evidence type="ECO:0000313" key="2">
    <source>
        <dbReference type="EMBL" id="UMM19926.1"/>
    </source>
</evidence>
<reference evidence="2 3" key="1">
    <citation type="submission" date="2022-04" db="EMBL/GenBank/DDBJ databases">
        <title>Chromosome-level reference genomes for two strains of Caenorhabditis briggsae: an improved platform for comparative genomics.</title>
        <authorList>
            <person name="Stevens L."/>
            <person name="Andersen E."/>
        </authorList>
    </citation>
    <scope>NUCLEOTIDE SEQUENCE [LARGE SCALE GENOMIC DNA]</scope>
    <source>
        <strain evidence="2">VX34</strain>
        <tissue evidence="2">Whole-organism</tissue>
    </source>
</reference>
<proteinExistence type="predicted"/>
<evidence type="ECO:0000313" key="3">
    <source>
        <dbReference type="Proteomes" id="UP000829354"/>
    </source>
</evidence>
<evidence type="ECO:0000256" key="1">
    <source>
        <dbReference type="SAM" id="MobiDB-lite"/>
    </source>
</evidence>
<name>A0AAE9EBK7_CAEBR</name>
<dbReference type="Proteomes" id="UP000829354">
    <property type="component" value="Chromosome II"/>
</dbReference>